<evidence type="ECO:0000313" key="2">
    <source>
        <dbReference type="Proteomes" id="UP000661112"/>
    </source>
</evidence>
<sequence length="124" mass="13494">MNKFLVTGIVVTILWPLLVGEAGAQLSSCRAGTSQAHSDRISSTPQSQAIVIGKVANQPYTVVVPGKSESLLNLVKNHVPGAFMTQHKLGAYVHAGSFSQRREAECLSRLLRSHRLDARVVYLR</sequence>
<comment type="caution">
    <text evidence="1">The sequence shown here is derived from an EMBL/GenBank/DDBJ whole genome shotgun (WGS) entry which is preliminary data.</text>
</comment>
<organism evidence="1 2">
    <name type="scientific">Anabaena azotica FACHB-119</name>
    <dbReference type="NCBI Taxonomy" id="947527"/>
    <lineage>
        <taxon>Bacteria</taxon>
        <taxon>Bacillati</taxon>
        <taxon>Cyanobacteriota</taxon>
        <taxon>Cyanophyceae</taxon>
        <taxon>Nostocales</taxon>
        <taxon>Nostocaceae</taxon>
        <taxon>Anabaena</taxon>
        <taxon>Anabaena azotica</taxon>
    </lineage>
</organism>
<name>A0ABR8D352_9NOST</name>
<dbReference type="Proteomes" id="UP000661112">
    <property type="component" value="Unassembled WGS sequence"/>
</dbReference>
<dbReference type="RefSeq" id="WP_190471953.1">
    <property type="nucleotide sequence ID" value="NZ_JACJSG010000014.1"/>
</dbReference>
<reference evidence="1 2" key="1">
    <citation type="journal article" date="2020" name="ISME J.">
        <title>Comparative genomics reveals insights into cyanobacterial evolution and habitat adaptation.</title>
        <authorList>
            <person name="Chen M.Y."/>
            <person name="Teng W.K."/>
            <person name="Zhao L."/>
            <person name="Hu C.X."/>
            <person name="Zhou Y.K."/>
            <person name="Han B.P."/>
            <person name="Song L.R."/>
            <person name="Shu W.S."/>
        </authorList>
    </citation>
    <scope>NUCLEOTIDE SEQUENCE [LARGE SCALE GENOMIC DNA]</scope>
    <source>
        <strain evidence="1 2">FACHB-119</strain>
    </source>
</reference>
<protein>
    <recommendedName>
        <fullName evidence="3">SPOR domain-containing protein</fullName>
    </recommendedName>
</protein>
<accession>A0ABR8D352</accession>
<keyword evidence="2" id="KW-1185">Reference proteome</keyword>
<evidence type="ECO:0000313" key="1">
    <source>
        <dbReference type="EMBL" id="MBD2501342.1"/>
    </source>
</evidence>
<evidence type="ECO:0008006" key="3">
    <source>
        <dbReference type="Google" id="ProtNLM"/>
    </source>
</evidence>
<gene>
    <name evidence="1" type="ORF">H6G83_12155</name>
</gene>
<dbReference type="EMBL" id="JACJSG010000014">
    <property type="protein sequence ID" value="MBD2501342.1"/>
    <property type="molecule type" value="Genomic_DNA"/>
</dbReference>
<proteinExistence type="predicted"/>